<evidence type="ECO:0000313" key="11">
    <source>
        <dbReference type="EMBL" id="KAJ6634505.1"/>
    </source>
</evidence>
<dbReference type="InterPro" id="IPR017907">
    <property type="entry name" value="Znf_RING_CS"/>
</dbReference>
<dbReference type="Gene3D" id="3.30.40.10">
    <property type="entry name" value="Zinc/RING finger domain, C3HC4 (zinc finger)"/>
    <property type="match status" value="1"/>
</dbReference>
<keyword evidence="7 9" id="KW-0862">Zinc</keyword>
<dbReference type="Pfam" id="PF00644">
    <property type="entry name" value="PARP"/>
    <property type="match status" value="2"/>
</dbReference>
<keyword evidence="4 9" id="KW-0808">Transferase</keyword>
<keyword evidence="5 9" id="KW-0479">Metal-binding</keyword>
<evidence type="ECO:0000256" key="1">
    <source>
        <dbReference type="ARBA" id="ARBA00000900"/>
    </source>
</evidence>
<evidence type="ECO:0000313" key="12">
    <source>
        <dbReference type="Proteomes" id="UP001151699"/>
    </source>
</evidence>
<evidence type="ECO:0000256" key="7">
    <source>
        <dbReference type="ARBA" id="ARBA00022833"/>
    </source>
</evidence>
<evidence type="ECO:0000256" key="4">
    <source>
        <dbReference type="ARBA" id="ARBA00022679"/>
    </source>
</evidence>
<keyword evidence="12" id="KW-1185">Reference proteome</keyword>
<gene>
    <name evidence="11" type="primary">DTX3L_1</name>
    <name evidence="11" type="ORF">Bhyg_16270</name>
</gene>
<evidence type="ECO:0000256" key="3">
    <source>
        <dbReference type="ARBA" id="ARBA00009413"/>
    </source>
</evidence>
<dbReference type="InterPro" id="IPR039396">
    <property type="entry name" value="Deltex_C"/>
</dbReference>
<evidence type="ECO:0000256" key="6">
    <source>
        <dbReference type="ARBA" id="ARBA00022771"/>
    </source>
</evidence>
<dbReference type="PANTHER" id="PTHR12622">
    <property type="entry name" value="DELTEX-RELATED"/>
    <property type="match status" value="1"/>
</dbReference>
<name>A0A9Q0MM98_9DIPT</name>
<dbReference type="SUPFAM" id="SSF57850">
    <property type="entry name" value="RING/U-box"/>
    <property type="match status" value="1"/>
</dbReference>
<dbReference type="OrthoDB" id="2449614at2759"/>
<keyword evidence="9" id="KW-0963">Cytoplasm</keyword>
<accession>A0A9Q0MM98</accession>
<dbReference type="Pfam" id="PF18102">
    <property type="entry name" value="DTC"/>
    <property type="match status" value="1"/>
</dbReference>
<dbReference type="PROSITE" id="PS00518">
    <property type="entry name" value="ZF_RING_1"/>
    <property type="match status" value="1"/>
</dbReference>
<reference evidence="11" key="1">
    <citation type="submission" date="2022-07" db="EMBL/GenBank/DDBJ databases">
        <authorList>
            <person name="Trinca V."/>
            <person name="Uliana J.V.C."/>
            <person name="Torres T.T."/>
            <person name="Ward R.J."/>
            <person name="Monesi N."/>
        </authorList>
    </citation>
    <scope>NUCLEOTIDE SEQUENCE</scope>
    <source>
        <strain evidence="11">HSMRA1968</strain>
        <tissue evidence="11">Whole embryos</tissue>
    </source>
</reference>
<dbReference type="AlphaFoldDB" id="A0A9Q0MM98"/>
<organism evidence="11 12">
    <name type="scientific">Pseudolycoriella hygida</name>
    <dbReference type="NCBI Taxonomy" id="35572"/>
    <lineage>
        <taxon>Eukaryota</taxon>
        <taxon>Metazoa</taxon>
        <taxon>Ecdysozoa</taxon>
        <taxon>Arthropoda</taxon>
        <taxon>Hexapoda</taxon>
        <taxon>Insecta</taxon>
        <taxon>Pterygota</taxon>
        <taxon>Neoptera</taxon>
        <taxon>Endopterygota</taxon>
        <taxon>Diptera</taxon>
        <taxon>Nematocera</taxon>
        <taxon>Sciaroidea</taxon>
        <taxon>Sciaridae</taxon>
        <taxon>Pseudolycoriella</taxon>
    </lineage>
</organism>
<dbReference type="Gene3D" id="3.30.390.130">
    <property type="match status" value="1"/>
</dbReference>
<protein>
    <recommendedName>
        <fullName evidence="9">E3 ubiquitin-protein ligase</fullName>
        <ecNumber evidence="9">2.3.2.27</ecNumber>
    </recommendedName>
</protein>
<proteinExistence type="inferred from homology"/>
<dbReference type="GO" id="GO:0061630">
    <property type="term" value="F:ubiquitin protein ligase activity"/>
    <property type="evidence" value="ECO:0007669"/>
    <property type="project" value="UniProtKB-UniRule"/>
</dbReference>
<dbReference type="Proteomes" id="UP001151699">
    <property type="component" value="Unassembled WGS sequence"/>
</dbReference>
<sequence>MIPQKSLQYDLAGRILVFAVLLGDCISVDHFPFKNALVREPEKNTREMRNPRDIFYDSIVGRPAGYNEYVIYNSILSQGLDERLSNVFGGRLGKGIYFADNPQKSLQYDLAGRILVFAVLLGDCISVDHFPFKNALVREPEKNTREMRNPRDIFYDSIVGRPAGYNEYVIYNRYQCCPLYEISYDSQDPNSEDNAEGNVCSSSVANILSQGLDERLSNVFGGRLGKGIYFADNPQKSLQYDLAGRILVFAVLLGDCISVDHFPFKNALVREPEKNTREMRNPRDIFYDSIVGRPAGYNEYVIYNRYQCCPLYEISYDSQVVGKHILNHFNNATDELPPFIWLPDNSNCAIRMKNVCEKWPFYAKDLFRTMATSPPSSIECIDNLPQSVEANTEEISLMLGTLPTFKFVDLERSNDMLELDSIPGVALGREDETKNETNPEKDVCLICCTEYTTIMITPGLWKELKCGHKLCLACYHNLLTTRITMSRVKHTFIRCPFCSDVTGTNGAVGTCPDIRMIIRMIPNSCEGYESTNTISIQYFADSEYKLNRTAYLPNTQEGREVLMLLEKACDRRFCFKVGDSLTTGRKNVLVWAIHHKTSMRGGVTSYGYPDPGYFDRVKSELKSYGIQ</sequence>
<dbReference type="InterPro" id="IPR012317">
    <property type="entry name" value="Poly(ADP-ribose)pol_cat_dom"/>
</dbReference>
<dbReference type="InterPro" id="IPR039399">
    <property type="entry name" value="Deltex_C_sf"/>
</dbReference>
<evidence type="ECO:0000259" key="10">
    <source>
        <dbReference type="PROSITE" id="PS50089"/>
    </source>
</evidence>
<comment type="catalytic activity">
    <reaction evidence="1 9">
        <text>S-ubiquitinyl-[E2 ubiquitin-conjugating enzyme]-L-cysteine + [acceptor protein]-L-lysine = [E2 ubiquitin-conjugating enzyme]-L-cysteine + N(6)-ubiquitinyl-[acceptor protein]-L-lysine.</text>
        <dbReference type="EC" id="2.3.2.27"/>
    </reaction>
</comment>
<dbReference type="PROSITE" id="PS50089">
    <property type="entry name" value="ZF_RING_2"/>
    <property type="match status" value="1"/>
</dbReference>
<evidence type="ECO:0000256" key="8">
    <source>
        <dbReference type="PROSITE-ProRule" id="PRU00175"/>
    </source>
</evidence>
<comment type="caution">
    <text evidence="11">The sequence shown here is derived from an EMBL/GenBank/DDBJ whole genome shotgun (WGS) entry which is preliminary data.</text>
</comment>
<dbReference type="GO" id="GO:0003950">
    <property type="term" value="F:NAD+ poly-ADP-ribosyltransferase activity"/>
    <property type="evidence" value="ECO:0007669"/>
    <property type="project" value="InterPro"/>
</dbReference>
<dbReference type="GO" id="GO:0016567">
    <property type="term" value="P:protein ubiquitination"/>
    <property type="evidence" value="ECO:0007669"/>
    <property type="project" value="UniProtKB-UniRule"/>
</dbReference>
<dbReference type="EMBL" id="WJQU01000065">
    <property type="protein sequence ID" value="KAJ6634505.1"/>
    <property type="molecule type" value="Genomic_DNA"/>
</dbReference>
<comment type="pathway">
    <text evidence="2 9">Protein modification; protein ubiquitination.</text>
</comment>
<keyword evidence="6 8" id="KW-0863">Zinc-finger</keyword>
<dbReference type="InterPro" id="IPR001841">
    <property type="entry name" value="Znf_RING"/>
</dbReference>
<evidence type="ECO:0000256" key="5">
    <source>
        <dbReference type="ARBA" id="ARBA00022723"/>
    </source>
</evidence>
<feature type="domain" description="RING-type" evidence="10">
    <location>
        <begin position="444"/>
        <end position="499"/>
    </location>
</feature>
<comment type="similarity">
    <text evidence="3 9">Belongs to the Deltex family.</text>
</comment>
<comment type="subcellular location">
    <subcellularLocation>
        <location evidence="9">Cytoplasm</location>
    </subcellularLocation>
</comment>
<dbReference type="InterPro" id="IPR039398">
    <property type="entry name" value="Deltex_fam"/>
</dbReference>
<evidence type="ECO:0000256" key="9">
    <source>
        <dbReference type="RuleBase" id="RU367105"/>
    </source>
</evidence>
<dbReference type="SUPFAM" id="SSF56399">
    <property type="entry name" value="ADP-ribosylation"/>
    <property type="match status" value="2"/>
</dbReference>
<dbReference type="InterPro" id="IPR013083">
    <property type="entry name" value="Znf_RING/FYVE/PHD"/>
</dbReference>
<dbReference type="EC" id="2.3.2.27" evidence="9"/>
<dbReference type="GO" id="GO:0007219">
    <property type="term" value="P:Notch signaling pathway"/>
    <property type="evidence" value="ECO:0007669"/>
    <property type="project" value="InterPro"/>
</dbReference>
<dbReference type="GO" id="GO:0005737">
    <property type="term" value="C:cytoplasm"/>
    <property type="evidence" value="ECO:0007669"/>
    <property type="project" value="UniProtKB-SubCell"/>
</dbReference>
<dbReference type="GO" id="GO:0008270">
    <property type="term" value="F:zinc ion binding"/>
    <property type="evidence" value="ECO:0007669"/>
    <property type="project" value="UniProtKB-KW"/>
</dbReference>
<evidence type="ECO:0000256" key="2">
    <source>
        <dbReference type="ARBA" id="ARBA00004906"/>
    </source>
</evidence>
<dbReference type="Gene3D" id="3.90.228.10">
    <property type="match status" value="2"/>
</dbReference>